<evidence type="ECO:0000313" key="2">
    <source>
        <dbReference type="Proteomes" id="UP001055811"/>
    </source>
</evidence>
<organism evidence="1 2">
    <name type="scientific">Cichorium intybus</name>
    <name type="common">Chicory</name>
    <dbReference type="NCBI Taxonomy" id="13427"/>
    <lineage>
        <taxon>Eukaryota</taxon>
        <taxon>Viridiplantae</taxon>
        <taxon>Streptophyta</taxon>
        <taxon>Embryophyta</taxon>
        <taxon>Tracheophyta</taxon>
        <taxon>Spermatophyta</taxon>
        <taxon>Magnoliopsida</taxon>
        <taxon>eudicotyledons</taxon>
        <taxon>Gunneridae</taxon>
        <taxon>Pentapetalae</taxon>
        <taxon>asterids</taxon>
        <taxon>campanulids</taxon>
        <taxon>Asterales</taxon>
        <taxon>Asteraceae</taxon>
        <taxon>Cichorioideae</taxon>
        <taxon>Cichorieae</taxon>
        <taxon>Cichoriinae</taxon>
        <taxon>Cichorium</taxon>
    </lineage>
</organism>
<proteinExistence type="predicted"/>
<reference evidence="2" key="1">
    <citation type="journal article" date="2022" name="Mol. Ecol. Resour.">
        <title>The genomes of chicory, endive, great burdock and yacon provide insights into Asteraceae palaeo-polyploidization history and plant inulin production.</title>
        <authorList>
            <person name="Fan W."/>
            <person name="Wang S."/>
            <person name="Wang H."/>
            <person name="Wang A."/>
            <person name="Jiang F."/>
            <person name="Liu H."/>
            <person name="Zhao H."/>
            <person name="Xu D."/>
            <person name="Zhang Y."/>
        </authorList>
    </citation>
    <scope>NUCLEOTIDE SEQUENCE [LARGE SCALE GENOMIC DNA]</scope>
    <source>
        <strain evidence="2">cv. Punajuju</strain>
    </source>
</reference>
<keyword evidence="2" id="KW-1185">Reference proteome</keyword>
<gene>
    <name evidence="1" type="ORF">L2E82_13388</name>
</gene>
<dbReference type="EMBL" id="CM042011">
    <property type="protein sequence ID" value="KAI3763490.1"/>
    <property type="molecule type" value="Genomic_DNA"/>
</dbReference>
<dbReference type="Proteomes" id="UP001055811">
    <property type="component" value="Linkage Group LG03"/>
</dbReference>
<name>A0ACB9EXY0_CICIN</name>
<comment type="caution">
    <text evidence="1">The sequence shown here is derived from an EMBL/GenBank/DDBJ whole genome shotgun (WGS) entry which is preliminary data.</text>
</comment>
<evidence type="ECO:0000313" key="1">
    <source>
        <dbReference type="EMBL" id="KAI3763490.1"/>
    </source>
</evidence>
<accession>A0ACB9EXY0</accession>
<protein>
    <submittedName>
        <fullName evidence="1">Uncharacterized protein</fullName>
    </submittedName>
</protein>
<sequence>MTDAYLAGNRCNCVVDVSNPYKCSSAERTKAKYLFYLLMIRIHKETKACCCYSGWMMNTCSSSATFFSNSSHHSTLSFYTPPHFT</sequence>
<reference evidence="1 2" key="2">
    <citation type="journal article" date="2022" name="Mol. Ecol. Resour.">
        <title>The genomes of chicory, endive, great burdock and yacon provide insights into Asteraceae paleo-polyploidization history and plant inulin production.</title>
        <authorList>
            <person name="Fan W."/>
            <person name="Wang S."/>
            <person name="Wang H."/>
            <person name="Wang A."/>
            <person name="Jiang F."/>
            <person name="Liu H."/>
            <person name="Zhao H."/>
            <person name="Xu D."/>
            <person name="Zhang Y."/>
        </authorList>
    </citation>
    <scope>NUCLEOTIDE SEQUENCE [LARGE SCALE GENOMIC DNA]</scope>
    <source>
        <strain evidence="2">cv. Punajuju</strain>
        <tissue evidence="1">Leaves</tissue>
    </source>
</reference>